<evidence type="ECO:0000313" key="2">
    <source>
        <dbReference type="EMBL" id="MFK0526454.1"/>
    </source>
</evidence>
<dbReference type="EMBL" id="JBIYSL010000014">
    <property type="protein sequence ID" value="MFK0526454.1"/>
    <property type="molecule type" value="Genomic_DNA"/>
</dbReference>
<proteinExistence type="predicted"/>
<dbReference type="SUPFAM" id="SSF55729">
    <property type="entry name" value="Acyl-CoA N-acyltransferases (Nat)"/>
    <property type="match status" value="1"/>
</dbReference>
<protein>
    <submittedName>
        <fullName evidence="2">GNAT family N-acetyltransferase</fullName>
        <ecNumber evidence="2">2.3.-.-</ecNumber>
    </submittedName>
</protein>
<gene>
    <name evidence="2" type="ORF">ACINKY_30010</name>
</gene>
<keyword evidence="3" id="KW-1185">Reference proteome</keyword>
<dbReference type="InterPro" id="IPR000182">
    <property type="entry name" value="GNAT_dom"/>
</dbReference>
<evidence type="ECO:0000259" key="1">
    <source>
        <dbReference type="PROSITE" id="PS51186"/>
    </source>
</evidence>
<dbReference type="Pfam" id="PF00583">
    <property type="entry name" value="Acetyltransf_1"/>
    <property type="match status" value="1"/>
</dbReference>
<sequence length="170" mass="19412">MKGACSGVDEASVTFHIVPMQEEHAALICSWTYDPPYNIYTWLPWEQMKALEVEFGDEQLRKEQYAVVLGEQDQLCGFVQFFPLEGVTRIGLGMHPEQCGQGRGTAFVSAIVKEAIRRNPSHEIDLEVLTWNTRAIRVYHKAGFVTQDTYERQTPSGLMPFYCMVYEGPR</sequence>
<dbReference type="GO" id="GO:0016746">
    <property type="term" value="F:acyltransferase activity"/>
    <property type="evidence" value="ECO:0007669"/>
    <property type="project" value="UniProtKB-KW"/>
</dbReference>
<name>A0ABW8I3B0_9BACL</name>
<dbReference type="PROSITE" id="PS51186">
    <property type="entry name" value="GNAT"/>
    <property type="match status" value="1"/>
</dbReference>
<evidence type="ECO:0000313" key="3">
    <source>
        <dbReference type="Proteomes" id="UP001618531"/>
    </source>
</evidence>
<dbReference type="Proteomes" id="UP001618531">
    <property type="component" value="Unassembled WGS sequence"/>
</dbReference>
<dbReference type="EC" id="2.3.-.-" evidence="2"/>
<reference evidence="2 3" key="1">
    <citation type="submission" date="2024-11" db="EMBL/GenBank/DDBJ databases">
        <title>Identification and Characterization of a Novel Fosfomycin Bacillithiol Transferase FosB8 in Paenibacillus illinoisensis.</title>
        <authorList>
            <person name="Lu W."/>
        </authorList>
    </citation>
    <scope>NUCLEOTIDE SEQUENCE [LARGE SCALE GENOMIC DNA]</scope>
    <source>
        <strain evidence="2 3">WP77</strain>
    </source>
</reference>
<keyword evidence="2" id="KW-0808">Transferase</keyword>
<accession>A0ABW8I3B0</accession>
<dbReference type="Gene3D" id="3.40.630.30">
    <property type="match status" value="1"/>
</dbReference>
<comment type="caution">
    <text evidence="2">The sequence shown here is derived from an EMBL/GenBank/DDBJ whole genome shotgun (WGS) entry which is preliminary data.</text>
</comment>
<keyword evidence="2" id="KW-0012">Acyltransferase</keyword>
<organism evidence="2 3">
    <name type="scientific">Paenibacillus illinoisensis</name>
    <dbReference type="NCBI Taxonomy" id="59845"/>
    <lineage>
        <taxon>Bacteria</taxon>
        <taxon>Bacillati</taxon>
        <taxon>Bacillota</taxon>
        <taxon>Bacilli</taxon>
        <taxon>Bacillales</taxon>
        <taxon>Paenibacillaceae</taxon>
        <taxon>Paenibacillus</taxon>
    </lineage>
</organism>
<feature type="domain" description="N-acetyltransferase" evidence="1">
    <location>
        <begin position="15"/>
        <end position="169"/>
    </location>
</feature>
<dbReference type="InterPro" id="IPR016181">
    <property type="entry name" value="Acyl_CoA_acyltransferase"/>
</dbReference>